<evidence type="ECO:0000256" key="1">
    <source>
        <dbReference type="SAM" id="MobiDB-lite"/>
    </source>
</evidence>
<comment type="caution">
    <text evidence="2">The sequence shown here is derived from an EMBL/GenBank/DDBJ whole genome shotgun (WGS) entry which is preliminary data.</text>
</comment>
<organism evidence="2 3">
    <name type="scientific">Panicum virgatum</name>
    <name type="common">Blackwell switchgrass</name>
    <dbReference type="NCBI Taxonomy" id="38727"/>
    <lineage>
        <taxon>Eukaryota</taxon>
        <taxon>Viridiplantae</taxon>
        <taxon>Streptophyta</taxon>
        <taxon>Embryophyta</taxon>
        <taxon>Tracheophyta</taxon>
        <taxon>Spermatophyta</taxon>
        <taxon>Magnoliopsida</taxon>
        <taxon>Liliopsida</taxon>
        <taxon>Poales</taxon>
        <taxon>Poaceae</taxon>
        <taxon>PACMAD clade</taxon>
        <taxon>Panicoideae</taxon>
        <taxon>Panicodae</taxon>
        <taxon>Paniceae</taxon>
        <taxon>Panicinae</taxon>
        <taxon>Panicum</taxon>
        <taxon>Panicum sect. Hiantes</taxon>
    </lineage>
</organism>
<feature type="region of interest" description="Disordered" evidence="1">
    <location>
        <begin position="42"/>
        <end position="63"/>
    </location>
</feature>
<feature type="region of interest" description="Disordered" evidence="1">
    <location>
        <begin position="89"/>
        <end position="120"/>
    </location>
</feature>
<dbReference type="AlphaFoldDB" id="A0A8T0UEM4"/>
<reference evidence="2" key="1">
    <citation type="submission" date="2020-05" db="EMBL/GenBank/DDBJ databases">
        <title>WGS assembly of Panicum virgatum.</title>
        <authorList>
            <person name="Lovell J.T."/>
            <person name="Jenkins J."/>
            <person name="Shu S."/>
            <person name="Juenger T.E."/>
            <person name="Schmutz J."/>
        </authorList>
    </citation>
    <scope>NUCLEOTIDE SEQUENCE</scope>
    <source>
        <strain evidence="2">AP13</strain>
    </source>
</reference>
<feature type="compositionally biased region" description="Basic residues" evidence="1">
    <location>
        <begin position="108"/>
        <end position="120"/>
    </location>
</feature>
<proteinExistence type="predicted"/>
<sequence>MDTVGAAIPVEDDVPGERILVYDPNNPCMDIGTVYPNMEEFRAKKQPENESGQPPVTTPTRTRETILQESPNRLTRRQLSILMEEETCARPQPTHNLMGEGTMATNKRTARKLIPRKRTS</sequence>
<dbReference type="EMBL" id="CM029042">
    <property type="protein sequence ID" value="KAG2620415.1"/>
    <property type="molecule type" value="Genomic_DNA"/>
</dbReference>
<evidence type="ECO:0000313" key="3">
    <source>
        <dbReference type="Proteomes" id="UP000823388"/>
    </source>
</evidence>
<protein>
    <submittedName>
        <fullName evidence="2">Uncharacterized protein</fullName>
    </submittedName>
</protein>
<dbReference type="Proteomes" id="UP000823388">
    <property type="component" value="Chromosome 3N"/>
</dbReference>
<evidence type="ECO:0000313" key="2">
    <source>
        <dbReference type="EMBL" id="KAG2620415.1"/>
    </source>
</evidence>
<keyword evidence="3" id="KW-1185">Reference proteome</keyword>
<name>A0A8T0UEM4_PANVG</name>
<gene>
    <name evidence="2" type="ORF">PVAP13_3NG093160</name>
</gene>
<accession>A0A8T0UEM4</accession>